<evidence type="ECO:0000256" key="5">
    <source>
        <dbReference type="ARBA" id="ARBA00022691"/>
    </source>
</evidence>
<dbReference type="PANTHER" id="PTHR31760">
    <property type="entry name" value="S-ADENOSYL-L-METHIONINE-DEPENDENT METHYLTRANSFERASES SUPERFAMILY PROTEIN"/>
    <property type="match status" value="1"/>
</dbReference>
<evidence type="ECO:0000313" key="8">
    <source>
        <dbReference type="Proteomes" id="UP000219494"/>
    </source>
</evidence>
<evidence type="ECO:0000256" key="3">
    <source>
        <dbReference type="ARBA" id="ARBA00022603"/>
    </source>
</evidence>
<evidence type="ECO:0000256" key="6">
    <source>
        <dbReference type="HAMAP-Rule" id="MF_00074"/>
    </source>
</evidence>
<comment type="similarity">
    <text evidence="6">Belongs to the methyltransferase superfamily. RNA methyltransferase RsmG family.</text>
</comment>
<comment type="catalytic activity">
    <reaction evidence="6">
        <text>guanosine(527) in 16S rRNA + S-adenosyl-L-methionine = N(7)-methylguanosine(527) in 16S rRNA + S-adenosyl-L-homocysteine</text>
        <dbReference type="Rhea" id="RHEA:42732"/>
        <dbReference type="Rhea" id="RHEA-COMP:10209"/>
        <dbReference type="Rhea" id="RHEA-COMP:10210"/>
        <dbReference type="ChEBI" id="CHEBI:57856"/>
        <dbReference type="ChEBI" id="CHEBI:59789"/>
        <dbReference type="ChEBI" id="CHEBI:74269"/>
        <dbReference type="ChEBI" id="CHEBI:74480"/>
        <dbReference type="EC" id="2.1.1.170"/>
    </reaction>
</comment>
<accession>A0A285QG72</accession>
<comment type="subcellular location">
    <subcellularLocation>
        <location evidence="6">Cytoplasm</location>
    </subcellularLocation>
</comment>
<evidence type="ECO:0000256" key="4">
    <source>
        <dbReference type="ARBA" id="ARBA00022679"/>
    </source>
</evidence>
<dbReference type="AlphaFoldDB" id="A0A285QG72"/>
<keyword evidence="3 6" id="KW-0489">Methyltransferase</keyword>
<dbReference type="SUPFAM" id="SSF53335">
    <property type="entry name" value="S-adenosyl-L-methionine-dependent methyltransferases"/>
    <property type="match status" value="1"/>
</dbReference>
<organism evidence="7 8">
    <name type="scientific">Sphingomonas guangdongensis</name>
    <dbReference type="NCBI Taxonomy" id="1141890"/>
    <lineage>
        <taxon>Bacteria</taxon>
        <taxon>Pseudomonadati</taxon>
        <taxon>Pseudomonadota</taxon>
        <taxon>Alphaproteobacteria</taxon>
        <taxon>Sphingomonadales</taxon>
        <taxon>Sphingomonadaceae</taxon>
        <taxon>Sphingomonas</taxon>
    </lineage>
</organism>
<keyword evidence="8" id="KW-1185">Reference proteome</keyword>
<dbReference type="GO" id="GO:0070043">
    <property type="term" value="F:rRNA (guanine-N7-)-methyltransferase activity"/>
    <property type="evidence" value="ECO:0007669"/>
    <property type="project" value="UniProtKB-UniRule"/>
</dbReference>
<feature type="binding site" evidence="6">
    <location>
        <position position="140"/>
    </location>
    <ligand>
        <name>S-adenosyl-L-methionine</name>
        <dbReference type="ChEBI" id="CHEBI:59789"/>
    </ligand>
</feature>
<comment type="caution">
    <text evidence="6">Lacks conserved residue(s) required for the propagation of feature annotation.</text>
</comment>
<proteinExistence type="inferred from homology"/>
<dbReference type="Proteomes" id="UP000219494">
    <property type="component" value="Unassembled WGS sequence"/>
</dbReference>
<dbReference type="EMBL" id="OBMI01000001">
    <property type="protein sequence ID" value="SOB80429.1"/>
    <property type="molecule type" value="Genomic_DNA"/>
</dbReference>
<feature type="binding site" evidence="6">
    <location>
        <position position="80"/>
    </location>
    <ligand>
        <name>S-adenosyl-L-methionine</name>
        <dbReference type="ChEBI" id="CHEBI:59789"/>
    </ligand>
</feature>
<dbReference type="Pfam" id="PF02527">
    <property type="entry name" value="GidB"/>
    <property type="match status" value="1"/>
</dbReference>
<dbReference type="InterPro" id="IPR003682">
    <property type="entry name" value="rRNA_ssu_MeTfrase_G"/>
</dbReference>
<dbReference type="Gene3D" id="3.40.50.150">
    <property type="entry name" value="Vaccinia Virus protein VP39"/>
    <property type="match status" value="1"/>
</dbReference>
<dbReference type="NCBIfam" id="TIGR00138">
    <property type="entry name" value="rsmG_gidB"/>
    <property type="match status" value="1"/>
</dbReference>
<sequence length="207" mass="22343">MNEEEAQGWCAAQFGTPALDRLRRYVDLLTAESERQNLIAPSTKEAMWTRHIVDSAQLLRLAVEPSAGATWVDIGSGAGLPGLVIAAASNWSVVLIEPRRLRVAFLEAAAKDLDLDHRVTIIGRSADRVTLPKAAIVSARAVAKTDRLFADARGFAGLSTVFLLPKGASASVELENARQTWQGEFHVEHSLTDPAAGIIVATQVRPR</sequence>
<dbReference type="EC" id="2.1.1.170" evidence="6"/>
<reference evidence="7 8" key="1">
    <citation type="submission" date="2017-07" db="EMBL/GenBank/DDBJ databases">
        <authorList>
            <person name="Sun Z.S."/>
            <person name="Albrecht U."/>
            <person name="Echele G."/>
            <person name="Lee C.C."/>
        </authorList>
    </citation>
    <scope>NUCLEOTIDE SEQUENCE [LARGE SCALE GENOMIC DNA]</scope>
    <source>
        <strain evidence="7 8">CGMCC 1.12672</strain>
    </source>
</reference>
<dbReference type="RefSeq" id="WP_097062872.1">
    <property type="nucleotide sequence ID" value="NZ_OBMI01000001.1"/>
</dbReference>
<dbReference type="PANTHER" id="PTHR31760:SF0">
    <property type="entry name" value="S-ADENOSYL-L-METHIONINE-DEPENDENT METHYLTRANSFERASES SUPERFAMILY PROTEIN"/>
    <property type="match status" value="1"/>
</dbReference>
<dbReference type="OrthoDB" id="9808773at2"/>
<dbReference type="GO" id="GO:0005829">
    <property type="term" value="C:cytosol"/>
    <property type="evidence" value="ECO:0007669"/>
    <property type="project" value="TreeGrafter"/>
</dbReference>
<keyword evidence="4 6" id="KW-0808">Transferase</keyword>
<evidence type="ECO:0000313" key="7">
    <source>
        <dbReference type="EMBL" id="SOB80429.1"/>
    </source>
</evidence>
<feature type="binding site" evidence="6">
    <location>
        <position position="75"/>
    </location>
    <ligand>
        <name>S-adenosyl-L-methionine</name>
        <dbReference type="ChEBI" id="CHEBI:59789"/>
    </ligand>
</feature>
<keyword evidence="2 6" id="KW-0698">rRNA processing</keyword>
<name>A0A285QG72_9SPHN</name>
<dbReference type="HAMAP" id="MF_00074">
    <property type="entry name" value="16SrRNA_methyltr_G"/>
    <property type="match status" value="1"/>
</dbReference>
<dbReference type="PIRSF" id="PIRSF003078">
    <property type="entry name" value="GidB"/>
    <property type="match status" value="1"/>
</dbReference>
<protein>
    <recommendedName>
        <fullName evidence="6">Ribosomal RNA small subunit methyltransferase G</fullName>
        <ecNumber evidence="6">2.1.1.170</ecNumber>
    </recommendedName>
    <alternativeName>
        <fullName evidence="6">16S rRNA 7-methylguanosine methyltransferase</fullName>
        <shortName evidence="6">16S rRNA m7G methyltransferase</shortName>
    </alternativeName>
</protein>
<keyword evidence="5 6" id="KW-0949">S-adenosyl-L-methionine</keyword>
<gene>
    <name evidence="6" type="primary">rsmG</name>
    <name evidence="7" type="ORF">SAMN06297144_1057</name>
</gene>
<dbReference type="InterPro" id="IPR029063">
    <property type="entry name" value="SAM-dependent_MTases_sf"/>
</dbReference>
<comment type="function">
    <text evidence="6">Specifically methylates the N7 position of guanine in position 527 of 16S rRNA.</text>
</comment>
<keyword evidence="1 6" id="KW-0963">Cytoplasm</keyword>
<evidence type="ECO:0000256" key="2">
    <source>
        <dbReference type="ARBA" id="ARBA00022552"/>
    </source>
</evidence>
<evidence type="ECO:0000256" key="1">
    <source>
        <dbReference type="ARBA" id="ARBA00022490"/>
    </source>
</evidence>